<dbReference type="Pfam" id="PF00010">
    <property type="entry name" value="HLH"/>
    <property type="match status" value="1"/>
</dbReference>
<dbReference type="OrthoDB" id="690068at2759"/>
<feature type="domain" description="BHLH" evidence="2">
    <location>
        <begin position="185"/>
        <end position="265"/>
    </location>
</feature>
<dbReference type="PROSITE" id="PS50888">
    <property type="entry name" value="BHLH"/>
    <property type="match status" value="1"/>
</dbReference>
<evidence type="ECO:0000313" key="3">
    <source>
        <dbReference type="EMBL" id="OEJ87144.1"/>
    </source>
</evidence>
<gene>
    <name evidence="3" type="ORF">AWRI3580_g2658</name>
</gene>
<sequence>MNYNQEMSHNNVLSNSSNASQNTLKKENVNKVKEEDFLNIFDFSTTQNDTEEKSADKPINNHKLDYLSYLTNNNDNAIPTQQYNTNENFNDLNKLLTNTVGNSEYLDIPFPMVFSNNDDYKQNNIDFDDSGSLMSYTTNNTYTSNKTANGRRKYSKGINPGVAGSVKSYRSYTAESIDDQMAKERKKQIHNNVEKNRRELIKKKIKELSEIIPISVMKRVAANALNEGLDSPTSKVYTPDTIDVRKIKYRKRDVLCGSVIYINLLREVVDGVNKKSDMYSVLINRLKDRLTNSSSHMPRADEATAEKGVRRFKFDETFDGNIEEKKDEFAELLQSLGNSDSTGQHPALKLENTNNGLDFSNVLNNDINKSNNQTFDSMLNLNDVGYDDVFKNMMTYVNSDKVSGLSSASALTNAEENHNQNTNGNQDDVFSAWLDLS</sequence>
<name>A0A1E5RJV6_HANUV</name>
<evidence type="ECO:0000256" key="1">
    <source>
        <dbReference type="SAM" id="MobiDB-lite"/>
    </source>
</evidence>
<dbReference type="Proteomes" id="UP000095358">
    <property type="component" value="Unassembled WGS sequence"/>
</dbReference>
<dbReference type="EMBL" id="LPNN01000005">
    <property type="protein sequence ID" value="OEJ87144.1"/>
    <property type="molecule type" value="Genomic_DNA"/>
</dbReference>
<dbReference type="InterPro" id="IPR036638">
    <property type="entry name" value="HLH_DNA-bd_sf"/>
</dbReference>
<dbReference type="Gene3D" id="4.10.280.10">
    <property type="entry name" value="Helix-loop-helix DNA-binding domain"/>
    <property type="match status" value="1"/>
</dbReference>
<organism evidence="3 4">
    <name type="scientific">Hanseniaspora uvarum</name>
    <name type="common">Yeast</name>
    <name type="synonym">Kloeckera apiculata</name>
    <dbReference type="NCBI Taxonomy" id="29833"/>
    <lineage>
        <taxon>Eukaryota</taxon>
        <taxon>Fungi</taxon>
        <taxon>Dikarya</taxon>
        <taxon>Ascomycota</taxon>
        <taxon>Saccharomycotina</taxon>
        <taxon>Saccharomycetes</taxon>
        <taxon>Saccharomycodales</taxon>
        <taxon>Saccharomycodaceae</taxon>
        <taxon>Hanseniaspora</taxon>
    </lineage>
</organism>
<dbReference type="AlphaFoldDB" id="A0A1E5RJV6"/>
<reference evidence="4" key="1">
    <citation type="journal article" date="2016" name="Genome Announc.">
        <title>Genome sequences of three species of Hanseniaspora isolated from spontaneous wine fermentations.</title>
        <authorList>
            <person name="Sternes P.R."/>
            <person name="Lee D."/>
            <person name="Kutyna D.R."/>
            <person name="Borneman A.R."/>
        </authorList>
    </citation>
    <scope>NUCLEOTIDE SEQUENCE [LARGE SCALE GENOMIC DNA]</scope>
    <source>
        <strain evidence="4">AWRI3580</strain>
    </source>
</reference>
<proteinExistence type="predicted"/>
<dbReference type="SUPFAM" id="SSF47459">
    <property type="entry name" value="HLH, helix-loop-helix DNA-binding domain"/>
    <property type="match status" value="1"/>
</dbReference>
<evidence type="ECO:0000313" key="4">
    <source>
        <dbReference type="Proteomes" id="UP000095358"/>
    </source>
</evidence>
<dbReference type="GO" id="GO:0046983">
    <property type="term" value="F:protein dimerization activity"/>
    <property type="evidence" value="ECO:0007669"/>
    <property type="project" value="InterPro"/>
</dbReference>
<comment type="caution">
    <text evidence="3">The sequence shown here is derived from an EMBL/GenBank/DDBJ whole genome shotgun (WGS) entry which is preliminary data.</text>
</comment>
<keyword evidence="4" id="KW-1185">Reference proteome</keyword>
<protein>
    <recommendedName>
        <fullName evidence="2">BHLH domain-containing protein</fullName>
    </recommendedName>
</protein>
<feature type="region of interest" description="Disordered" evidence="1">
    <location>
        <begin position="1"/>
        <end position="23"/>
    </location>
</feature>
<dbReference type="InterPro" id="IPR011598">
    <property type="entry name" value="bHLH_dom"/>
</dbReference>
<accession>A0A1E5RJV6</accession>
<dbReference type="VEuPathDB" id="FungiDB:AWRI3580_g2658"/>
<dbReference type="STRING" id="29833.A0A1E5RJV6"/>
<evidence type="ECO:0000259" key="2">
    <source>
        <dbReference type="PROSITE" id="PS50888"/>
    </source>
</evidence>